<evidence type="ECO:0000313" key="2">
    <source>
        <dbReference type="EMBL" id="TBT85368.1"/>
    </source>
</evidence>
<dbReference type="Gene3D" id="3.10.690.10">
    <property type="entry name" value="Bifunctional nuclease domain"/>
    <property type="match status" value="1"/>
</dbReference>
<dbReference type="InterPro" id="IPR003729">
    <property type="entry name" value="Bi_nuclease_dom"/>
</dbReference>
<evidence type="ECO:0000259" key="1">
    <source>
        <dbReference type="PROSITE" id="PS51658"/>
    </source>
</evidence>
<evidence type="ECO:0000313" key="3">
    <source>
        <dbReference type="Proteomes" id="UP000292373"/>
    </source>
</evidence>
<dbReference type="GO" id="GO:0004518">
    <property type="term" value="F:nuclease activity"/>
    <property type="evidence" value="ECO:0007669"/>
    <property type="project" value="InterPro"/>
</dbReference>
<dbReference type="OrthoDB" id="9788698at2"/>
<dbReference type="AlphaFoldDB" id="A0A4Q9KEZ8"/>
<organism evidence="2 3">
    <name type="scientific">Propioniciclava sinopodophylli</name>
    <dbReference type="NCBI Taxonomy" id="1837344"/>
    <lineage>
        <taxon>Bacteria</taxon>
        <taxon>Bacillati</taxon>
        <taxon>Actinomycetota</taxon>
        <taxon>Actinomycetes</taxon>
        <taxon>Propionibacteriales</taxon>
        <taxon>Propionibacteriaceae</taxon>
        <taxon>Propioniciclava</taxon>
    </lineage>
</organism>
<dbReference type="EMBL" id="SDMQ01000005">
    <property type="protein sequence ID" value="TBT85368.1"/>
    <property type="molecule type" value="Genomic_DNA"/>
</dbReference>
<dbReference type="InterPro" id="IPR036104">
    <property type="entry name" value="BFN_sf"/>
</dbReference>
<dbReference type="Pfam" id="PF02577">
    <property type="entry name" value="BFN_dom"/>
    <property type="match status" value="1"/>
</dbReference>
<sequence length="163" mass="17043">MIPMLFSEVRVTSVADTPVLLLREAQGSRHLAIWITAAGGNAILSALEDADVEHPGTHDLMIDALAVLDAVVEAVHITEVAEGVFSAHVVVGGSHVTARVSDAVALALRCGATILADEDLLDAVGVRVIEAAAGEGGDEQMEEFRAFLDTINPEDFGPGPREP</sequence>
<accession>A0A4Q9KEZ8</accession>
<name>A0A4Q9KEZ8_9ACTN</name>
<proteinExistence type="predicted"/>
<gene>
    <name evidence="2" type="ORF">ET989_06360</name>
</gene>
<reference evidence="2 3" key="1">
    <citation type="submission" date="2019-01" db="EMBL/GenBank/DDBJ databases">
        <title>Lactibacter flavus gen. nov., sp. nov., a novel bacterium of the family Propionibacteriaceae isolated from raw milk and dairy products.</title>
        <authorList>
            <person name="Huptas C."/>
            <person name="Wenning M."/>
            <person name="Breitenwieser F."/>
            <person name="Doll E."/>
            <person name="Von Neubeck M."/>
            <person name="Busse H.-J."/>
            <person name="Scherer S."/>
        </authorList>
    </citation>
    <scope>NUCLEOTIDE SEQUENCE [LARGE SCALE GENOMIC DNA]</scope>
    <source>
        <strain evidence="2 3">KCTC 33808</strain>
    </source>
</reference>
<dbReference type="PROSITE" id="PS51658">
    <property type="entry name" value="BFN"/>
    <property type="match status" value="1"/>
</dbReference>
<dbReference type="Proteomes" id="UP000292373">
    <property type="component" value="Unassembled WGS sequence"/>
</dbReference>
<feature type="domain" description="BFN" evidence="1">
    <location>
        <begin position="1"/>
        <end position="128"/>
    </location>
</feature>
<dbReference type="SUPFAM" id="SSF103256">
    <property type="entry name" value="Hypothetical protein TM0160"/>
    <property type="match status" value="1"/>
</dbReference>
<comment type="caution">
    <text evidence="2">The sequence shown here is derived from an EMBL/GenBank/DDBJ whole genome shotgun (WGS) entry which is preliminary data.</text>
</comment>
<protein>
    <submittedName>
        <fullName evidence="2">Bifunctional nuclease family protein</fullName>
    </submittedName>
</protein>
<keyword evidence="3" id="KW-1185">Reference proteome</keyword>